<feature type="compositionally biased region" description="Basic and acidic residues" evidence="1">
    <location>
        <begin position="82"/>
        <end position="91"/>
    </location>
</feature>
<evidence type="ECO:0008006" key="4">
    <source>
        <dbReference type="Google" id="ProtNLM"/>
    </source>
</evidence>
<evidence type="ECO:0000313" key="3">
    <source>
        <dbReference type="Proteomes" id="UP000321816"/>
    </source>
</evidence>
<evidence type="ECO:0000313" key="2">
    <source>
        <dbReference type="EMBL" id="WWD81031.1"/>
    </source>
</evidence>
<feature type="compositionally biased region" description="Basic and acidic residues" evidence="1">
    <location>
        <begin position="14"/>
        <end position="39"/>
    </location>
</feature>
<evidence type="ECO:0000256" key="1">
    <source>
        <dbReference type="SAM" id="MobiDB-lite"/>
    </source>
</evidence>
<gene>
    <name evidence="2" type="ORF">FTX54_005565</name>
</gene>
<accession>A0AAJ8LVH8</accession>
<name>A0AAJ8LVH8_9BACI</name>
<feature type="compositionally biased region" description="Basic and acidic residues" evidence="1">
    <location>
        <begin position="102"/>
        <end position="116"/>
    </location>
</feature>
<sequence length="149" mass="16423">MADEASTGKKVKKKYNETKEAVKDEAVDQAKEFADDHPKAKSAAAATGIGKKFYDTFEQAREAKDDIKESFEEVGDKLGETKEKFKDRAEDAKDELENQMDNAKEEIKDNAFTRDKDDDDGIKSAADIKGYSGVKGASSIKGASYIKKP</sequence>
<dbReference type="AlphaFoldDB" id="A0AAJ8LVH8"/>
<dbReference type="EMBL" id="CP144914">
    <property type="protein sequence ID" value="WWD81031.1"/>
    <property type="molecule type" value="Genomic_DNA"/>
</dbReference>
<feature type="region of interest" description="Disordered" evidence="1">
    <location>
        <begin position="82"/>
        <end position="128"/>
    </location>
</feature>
<dbReference type="Proteomes" id="UP000321816">
    <property type="component" value="Chromosome"/>
</dbReference>
<dbReference type="KEGG" id="ahal:FTX54_005565"/>
<proteinExistence type="predicted"/>
<dbReference type="RefSeq" id="WP_338485598.1">
    <property type="nucleotide sequence ID" value="NZ_CP144914.1"/>
</dbReference>
<protein>
    <recommendedName>
        <fullName evidence="4">Gas vesicle protein GvpQ</fullName>
    </recommendedName>
</protein>
<feature type="region of interest" description="Disordered" evidence="1">
    <location>
        <begin position="1"/>
        <end position="40"/>
    </location>
</feature>
<organism evidence="2 3">
    <name type="scientific">Alkalicoccus halolimnae</name>
    <dbReference type="NCBI Taxonomy" id="1667239"/>
    <lineage>
        <taxon>Bacteria</taxon>
        <taxon>Bacillati</taxon>
        <taxon>Bacillota</taxon>
        <taxon>Bacilli</taxon>
        <taxon>Bacillales</taxon>
        <taxon>Bacillaceae</taxon>
        <taxon>Alkalicoccus</taxon>
    </lineage>
</organism>
<reference evidence="2 3" key="1">
    <citation type="submission" date="2024-01" db="EMBL/GenBank/DDBJ databases">
        <title>Complete Genome Sequence of Alkalicoccus halolimnae BZ-SZ-XJ29T, a Moderately Halophilic Bacterium Isolated from a Salt Lake.</title>
        <authorList>
            <person name="Zhao B."/>
        </authorList>
    </citation>
    <scope>NUCLEOTIDE SEQUENCE [LARGE SCALE GENOMIC DNA]</scope>
    <source>
        <strain evidence="2 3">BZ-SZ-XJ29</strain>
    </source>
</reference>
<keyword evidence="3" id="KW-1185">Reference proteome</keyword>
<dbReference type="Gene3D" id="1.20.120.20">
    <property type="entry name" value="Apolipoprotein"/>
    <property type="match status" value="1"/>
</dbReference>